<evidence type="ECO:0000256" key="11">
    <source>
        <dbReference type="HAMAP-Rule" id="MF_03100"/>
    </source>
</evidence>
<proteinExistence type="inferred from homology"/>
<dbReference type="GO" id="GO:0017108">
    <property type="term" value="F:5'-flap endonuclease activity"/>
    <property type="evidence" value="ECO:0007669"/>
    <property type="project" value="InterPro"/>
</dbReference>
<feature type="domain" description="GIY-YIG" evidence="12">
    <location>
        <begin position="9"/>
        <end position="93"/>
    </location>
</feature>
<keyword evidence="5" id="KW-0863">Zinc-finger</keyword>
<dbReference type="EC" id="3.1.-.-" evidence="11"/>
<dbReference type="AlphaFoldDB" id="A0AAJ6YHV4"/>
<protein>
    <recommendedName>
        <fullName evidence="11">Structure-specific endonuclease subunit SLX1 homolog</fullName>
        <ecNumber evidence="11">3.1.-.-</ecNumber>
    </recommendedName>
</protein>
<dbReference type="SUPFAM" id="SSF57850">
    <property type="entry name" value="RING/U-box"/>
    <property type="match status" value="1"/>
</dbReference>
<evidence type="ECO:0000259" key="12">
    <source>
        <dbReference type="PROSITE" id="PS50164"/>
    </source>
</evidence>
<comment type="cofactor">
    <cofactor evidence="11">
        <name>a divalent metal cation</name>
        <dbReference type="ChEBI" id="CHEBI:60240"/>
    </cofactor>
</comment>
<evidence type="ECO:0000256" key="10">
    <source>
        <dbReference type="ARBA" id="ARBA00023242"/>
    </source>
</evidence>
<evidence type="ECO:0000256" key="4">
    <source>
        <dbReference type="ARBA" id="ARBA00022763"/>
    </source>
</evidence>
<dbReference type="SMART" id="SM00465">
    <property type="entry name" value="GIYc"/>
    <property type="match status" value="1"/>
</dbReference>
<dbReference type="SUPFAM" id="SSF82771">
    <property type="entry name" value="GIY-YIG endonuclease"/>
    <property type="match status" value="1"/>
</dbReference>
<dbReference type="InterPro" id="IPR035901">
    <property type="entry name" value="GIY-YIG_endonuc_sf"/>
</dbReference>
<dbReference type="PROSITE" id="PS50164">
    <property type="entry name" value="GIY_YIG"/>
    <property type="match status" value="1"/>
</dbReference>
<dbReference type="InterPro" id="IPR048749">
    <property type="entry name" value="SLX1_C"/>
</dbReference>
<comment type="subunit">
    <text evidence="11">Forms a heterodimer with a member of the SLX4 family.</text>
</comment>
<dbReference type="CDD" id="cd10455">
    <property type="entry name" value="GIY-YIG_SLX1"/>
    <property type="match status" value="1"/>
</dbReference>
<keyword evidence="1 11" id="KW-0540">Nuclease</keyword>
<evidence type="ECO:0000313" key="13">
    <source>
        <dbReference type="Proteomes" id="UP000695007"/>
    </source>
</evidence>
<comment type="caution">
    <text evidence="11">Lacks conserved residue(s) required for the propagation of feature annotation.</text>
</comment>
<keyword evidence="3 11" id="KW-0255">Endonuclease</keyword>
<dbReference type="CTD" id="40578"/>
<evidence type="ECO:0000313" key="14">
    <source>
        <dbReference type="RefSeq" id="XP_011498336.1"/>
    </source>
</evidence>
<dbReference type="InterPro" id="IPR027520">
    <property type="entry name" value="Slx1"/>
</dbReference>
<evidence type="ECO:0000256" key="1">
    <source>
        <dbReference type="ARBA" id="ARBA00022722"/>
    </source>
</evidence>
<dbReference type="PANTHER" id="PTHR20208:SF10">
    <property type="entry name" value="STRUCTURE-SPECIFIC ENDONUCLEASE SUBUNIT SLX1"/>
    <property type="match status" value="1"/>
</dbReference>
<keyword evidence="7" id="KW-0862">Zinc</keyword>
<dbReference type="InterPro" id="IPR013083">
    <property type="entry name" value="Znf_RING/FYVE/PHD"/>
</dbReference>
<keyword evidence="4 11" id="KW-0227">DNA damage</keyword>
<keyword evidence="8 11" id="KW-0233">DNA recombination</keyword>
<dbReference type="Pfam" id="PF01541">
    <property type="entry name" value="GIY-YIG"/>
    <property type="match status" value="1"/>
</dbReference>
<dbReference type="GO" id="GO:0033557">
    <property type="term" value="C:Slx1-Slx4 complex"/>
    <property type="evidence" value="ECO:0007669"/>
    <property type="project" value="UniProtKB-UniRule"/>
</dbReference>
<evidence type="ECO:0000256" key="8">
    <source>
        <dbReference type="ARBA" id="ARBA00023172"/>
    </source>
</evidence>
<evidence type="ECO:0000256" key="2">
    <source>
        <dbReference type="ARBA" id="ARBA00022723"/>
    </source>
</evidence>
<name>A0AAJ6YHV4_9HYME</name>
<comment type="subcellular location">
    <subcellularLocation>
        <location evidence="11">Nucleus</location>
    </subcellularLocation>
</comment>
<evidence type="ECO:0000256" key="3">
    <source>
        <dbReference type="ARBA" id="ARBA00022759"/>
    </source>
</evidence>
<dbReference type="Proteomes" id="UP000695007">
    <property type="component" value="Unplaced"/>
</dbReference>
<keyword evidence="10 11" id="KW-0539">Nucleus</keyword>
<sequence>METEQISEHFFGVYLLYCKNPNYKGKTYIGYTVNPKRRIKQHNAGKNFGGAWKTSNRGPWEMILIVHGFPNSICALQFEWAWQHPEHSRRLNHVIKKKSRQRTFNYQLMVLSAMLNVVPWVRLPLILRWLDDDFGREYSSWVRPPLHMPIAYGKITSKPLKNAHEGSQKSKEMEIPVNKVTNMDETYCQICLSMVEEEDAITCVEPNCSLISHLICLAEHFRKDDMILPIEGCCPACNVDILWGDLIRKKLGCTMHFDEENDESYFSDI</sequence>
<evidence type="ECO:0000256" key="7">
    <source>
        <dbReference type="ARBA" id="ARBA00022833"/>
    </source>
</evidence>
<dbReference type="GO" id="GO:0000724">
    <property type="term" value="P:double-strand break repair via homologous recombination"/>
    <property type="evidence" value="ECO:0007669"/>
    <property type="project" value="TreeGrafter"/>
</dbReference>
<reference evidence="14" key="1">
    <citation type="submission" date="2025-08" db="UniProtKB">
        <authorList>
            <consortium name="RefSeq"/>
        </authorList>
    </citation>
    <scope>IDENTIFICATION</scope>
</reference>
<evidence type="ECO:0000256" key="5">
    <source>
        <dbReference type="ARBA" id="ARBA00022771"/>
    </source>
</evidence>
<dbReference type="FunFam" id="3.40.1440.10:FF:000008">
    <property type="entry name" value="Structure-specific endonuclease subunit SLX1 homolog"/>
    <property type="match status" value="1"/>
</dbReference>
<keyword evidence="6 11" id="KW-0378">Hydrolase</keyword>
<dbReference type="GO" id="GO:0008821">
    <property type="term" value="F:crossover junction DNA endonuclease activity"/>
    <property type="evidence" value="ECO:0007669"/>
    <property type="project" value="TreeGrafter"/>
</dbReference>
<dbReference type="KEGG" id="csol:105362575"/>
<dbReference type="Gene3D" id="3.40.1440.10">
    <property type="entry name" value="GIY-YIG endonuclease"/>
    <property type="match status" value="1"/>
</dbReference>
<comment type="function">
    <text evidence="11">Catalytic subunit of a heterodimeric structure-specific endonuclease that resolves DNA secondary structures generated during DNA repair and recombination. Has endonuclease activity towards branched DNA substrates, introducing single-strand cuts in duplex DNA close to junctions with ss-DNA.</text>
</comment>
<keyword evidence="9 11" id="KW-0234">DNA repair</keyword>
<keyword evidence="2" id="KW-0479">Metal-binding</keyword>
<dbReference type="Pfam" id="PF21202">
    <property type="entry name" value="SLX1_C"/>
    <property type="match status" value="1"/>
</dbReference>
<dbReference type="RefSeq" id="XP_011498336.1">
    <property type="nucleotide sequence ID" value="XM_011500034.1"/>
</dbReference>
<comment type="similarity">
    <text evidence="11">Belongs to the SLX1 family.</text>
</comment>
<keyword evidence="13" id="KW-1185">Reference proteome</keyword>
<accession>A0AAJ6YHV4</accession>
<evidence type="ECO:0000256" key="9">
    <source>
        <dbReference type="ARBA" id="ARBA00023204"/>
    </source>
</evidence>
<organism evidence="13 14">
    <name type="scientific">Ceratosolen solmsi marchali</name>
    <dbReference type="NCBI Taxonomy" id="326594"/>
    <lineage>
        <taxon>Eukaryota</taxon>
        <taxon>Metazoa</taxon>
        <taxon>Ecdysozoa</taxon>
        <taxon>Arthropoda</taxon>
        <taxon>Hexapoda</taxon>
        <taxon>Insecta</taxon>
        <taxon>Pterygota</taxon>
        <taxon>Neoptera</taxon>
        <taxon>Endopterygota</taxon>
        <taxon>Hymenoptera</taxon>
        <taxon>Apocrita</taxon>
        <taxon>Proctotrupomorpha</taxon>
        <taxon>Chalcidoidea</taxon>
        <taxon>Agaonidae</taxon>
        <taxon>Agaoninae</taxon>
        <taxon>Ceratosolen</taxon>
    </lineage>
</organism>
<gene>
    <name evidence="14" type="primary">LOC105362575</name>
</gene>
<dbReference type="GO" id="GO:0008270">
    <property type="term" value="F:zinc ion binding"/>
    <property type="evidence" value="ECO:0007669"/>
    <property type="project" value="UniProtKB-KW"/>
</dbReference>
<dbReference type="GeneID" id="105362575"/>
<dbReference type="InterPro" id="IPR000305">
    <property type="entry name" value="GIY-YIG_endonuc"/>
</dbReference>
<dbReference type="InterPro" id="IPR050381">
    <property type="entry name" value="SLX1_endonuclease"/>
</dbReference>
<dbReference type="PANTHER" id="PTHR20208">
    <property type="entry name" value="STRUCTURE-SPECIFIC ENDONUCLEASE SUBUNIT SLX1"/>
    <property type="match status" value="1"/>
</dbReference>
<evidence type="ECO:0000256" key="6">
    <source>
        <dbReference type="ARBA" id="ARBA00022801"/>
    </source>
</evidence>
<dbReference type="Gene3D" id="3.30.40.10">
    <property type="entry name" value="Zinc/RING finger domain, C3HC4 (zinc finger)"/>
    <property type="match status" value="1"/>
</dbReference>
<dbReference type="HAMAP" id="MF_03100">
    <property type="entry name" value="Endonuc_su_Slx1"/>
    <property type="match status" value="1"/>
</dbReference>